<sequence length="72" mass="8133">MDIHEELRIIEHQPMRGAAGTELGVFFQAIVSQNAEAGFTIEESIPMLLSQAYTYGVSCGKRDERARKRKHI</sequence>
<name>A0AAW9WFV9_9FIRM</name>
<organism evidence="1 2">
    <name type="scientific">Hungatella hathewayi</name>
    <dbReference type="NCBI Taxonomy" id="154046"/>
    <lineage>
        <taxon>Bacteria</taxon>
        <taxon>Bacillati</taxon>
        <taxon>Bacillota</taxon>
        <taxon>Clostridia</taxon>
        <taxon>Lachnospirales</taxon>
        <taxon>Lachnospiraceae</taxon>
        <taxon>Hungatella</taxon>
    </lineage>
</organism>
<dbReference type="RefSeq" id="WP_155560768.1">
    <property type="nucleotide sequence ID" value="NZ_CAJKZF010000074.1"/>
</dbReference>
<evidence type="ECO:0000313" key="1">
    <source>
        <dbReference type="EMBL" id="MUB64245.1"/>
    </source>
</evidence>
<protein>
    <submittedName>
        <fullName evidence="1">Uncharacterized protein</fullName>
    </submittedName>
</protein>
<reference evidence="1 2" key="1">
    <citation type="submission" date="2019-09" db="EMBL/GenBank/DDBJ databases">
        <title>Draft genome sequencing of Hungatella hathewayi 123Y-2.</title>
        <authorList>
            <person name="Lv Q."/>
            <person name="Li S."/>
        </authorList>
    </citation>
    <scope>NUCLEOTIDE SEQUENCE [LARGE SCALE GENOMIC DNA]</scope>
    <source>
        <strain evidence="1 2">123Y-2</strain>
    </source>
</reference>
<comment type="caution">
    <text evidence="1">The sequence shown here is derived from an EMBL/GenBank/DDBJ whole genome shotgun (WGS) entry which is preliminary data.</text>
</comment>
<proteinExistence type="predicted"/>
<dbReference type="Proteomes" id="UP000434223">
    <property type="component" value="Unassembled WGS sequence"/>
</dbReference>
<evidence type="ECO:0000313" key="2">
    <source>
        <dbReference type="Proteomes" id="UP000434223"/>
    </source>
</evidence>
<accession>A0AAW9WFV9</accession>
<dbReference type="EMBL" id="WNME01000008">
    <property type="protein sequence ID" value="MUB64245.1"/>
    <property type="molecule type" value="Genomic_DNA"/>
</dbReference>
<gene>
    <name evidence="1" type="ORF">GNE07_14385</name>
</gene>
<dbReference type="AlphaFoldDB" id="A0AAW9WFV9"/>